<feature type="region of interest" description="Disordered" evidence="6">
    <location>
        <begin position="308"/>
        <end position="346"/>
    </location>
</feature>
<dbReference type="EMBL" id="CP014859">
    <property type="protein sequence ID" value="AOS63896.1"/>
    <property type="molecule type" value="Genomic_DNA"/>
</dbReference>
<organism evidence="9 10">
    <name type="scientific">Actinoalloteichus hymeniacidonis</name>
    <dbReference type="NCBI Taxonomy" id="340345"/>
    <lineage>
        <taxon>Bacteria</taxon>
        <taxon>Bacillati</taxon>
        <taxon>Actinomycetota</taxon>
        <taxon>Actinomycetes</taxon>
        <taxon>Pseudonocardiales</taxon>
        <taxon>Pseudonocardiaceae</taxon>
        <taxon>Actinoalloteichus</taxon>
    </lineage>
</organism>
<evidence type="ECO:0000256" key="7">
    <source>
        <dbReference type="SAM" id="Phobius"/>
    </source>
</evidence>
<evidence type="ECO:0000313" key="10">
    <source>
        <dbReference type="Proteomes" id="UP000095210"/>
    </source>
</evidence>
<evidence type="ECO:0000256" key="2">
    <source>
        <dbReference type="ARBA" id="ARBA00007362"/>
    </source>
</evidence>
<dbReference type="InterPro" id="IPR037185">
    <property type="entry name" value="EmrE-like"/>
</dbReference>
<dbReference type="InterPro" id="IPR050638">
    <property type="entry name" value="AA-Vitamin_Transporters"/>
</dbReference>
<evidence type="ECO:0000256" key="1">
    <source>
        <dbReference type="ARBA" id="ARBA00004141"/>
    </source>
</evidence>
<feature type="transmembrane region" description="Helical" evidence="7">
    <location>
        <begin position="252"/>
        <end position="273"/>
    </location>
</feature>
<evidence type="ECO:0000256" key="6">
    <source>
        <dbReference type="SAM" id="MobiDB-lite"/>
    </source>
</evidence>
<keyword evidence="5 7" id="KW-0472">Membrane</keyword>
<comment type="subcellular location">
    <subcellularLocation>
        <location evidence="1">Membrane</location>
        <topology evidence="1">Multi-pass membrane protein</topology>
    </subcellularLocation>
</comment>
<name>A0AAC9HRI4_9PSEU</name>
<evidence type="ECO:0000259" key="8">
    <source>
        <dbReference type="Pfam" id="PF00892"/>
    </source>
</evidence>
<dbReference type="InterPro" id="IPR000620">
    <property type="entry name" value="EamA_dom"/>
</dbReference>
<sequence length="346" mass="35804">MTETHLRNRSTGLLFAVAAALTFGASGPLARALIDTGMDPLHVTWLRVAGAALFLVPVAIRRRHMLRARPGLLLAFGVFPMAGIQAFYFASLARIPVAVALLIEFLGPVLVLVWLRVVRRTPVSRQAAVGIVLAVAGLTLLVEVFSGSTLDPIGIALALGAAACQATFFILSDSGGQDVDPPAVIAFGAIVASVVLLPIAQPWNLRWELVTGTVEISGIAMPAMIALLWLAGVSTALAYLAGVAAVRRLSPAVAGAVGYLEVVTAIVLAWLLIGEALSPMQTLGAVIVLAGAFIAQFSVPGDAVRTDAESVDPLHSGGSTEEQPAPTATTAGAADRTEDQPGFKAR</sequence>
<dbReference type="GO" id="GO:0016020">
    <property type="term" value="C:membrane"/>
    <property type="evidence" value="ECO:0007669"/>
    <property type="project" value="UniProtKB-SubCell"/>
</dbReference>
<gene>
    <name evidence="9" type="ORF">TL08_15435</name>
</gene>
<feature type="transmembrane region" description="Helical" evidence="7">
    <location>
        <begin position="183"/>
        <end position="200"/>
    </location>
</feature>
<proteinExistence type="inferred from homology"/>
<protein>
    <submittedName>
        <fullName evidence="9">Permease, DMT superfamily</fullName>
    </submittedName>
</protein>
<comment type="similarity">
    <text evidence="2">Belongs to the EamA transporter family.</text>
</comment>
<dbReference type="Proteomes" id="UP000095210">
    <property type="component" value="Chromosome"/>
</dbReference>
<dbReference type="KEGG" id="ahm:TL08_15435"/>
<feature type="transmembrane region" description="Helical" evidence="7">
    <location>
        <begin position="220"/>
        <end position="240"/>
    </location>
</feature>
<feature type="domain" description="EamA" evidence="8">
    <location>
        <begin position="11"/>
        <end position="142"/>
    </location>
</feature>
<dbReference type="PANTHER" id="PTHR32322:SF2">
    <property type="entry name" value="EAMA DOMAIN-CONTAINING PROTEIN"/>
    <property type="match status" value="1"/>
</dbReference>
<feature type="transmembrane region" description="Helical" evidence="7">
    <location>
        <begin position="95"/>
        <end position="115"/>
    </location>
</feature>
<feature type="transmembrane region" description="Helical" evidence="7">
    <location>
        <begin position="153"/>
        <end position="171"/>
    </location>
</feature>
<evidence type="ECO:0000256" key="5">
    <source>
        <dbReference type="ARBA" id="ARBA00023136"/>
    </source>
</evidence>
<dbReference type="RefSeq" id="WP_069849861.1">
    <property type="nucleotide sequence ID" value="NZ_CP014859.1"/>
</dbReference>
<keyword evidence="10" id="KW-1185">Reference proteome</keyword>
<dbReference type="AlphaFoldDB" id="A0AAC9HRI4"/>
<keyword evidence="4 7" id="KW-1133">Transmembrane helix</keyword>
<feature type="compositionally biased region" description="Low complexity" evidence="6">
    <location>
        <begin position="320"/>
        <end position="334"/>
    </location>
</feature>
<evidence type="ECO:0000256" key="4">
    <source>
        <dbReference type="ARBA" id="ARBA00022989"/>
    </source>
</evidence>
<feature type="transmembrane region" description="Helical" evidence="7">
    <location>
        <begin position="127"/>
        <end position="147"/>
    </location>
</feature>
<reference evidence="10" key="1">
    <citation type="submission" date="2016-03" db="EMBL/GenBank/DDBJ databases">
        <title>Complete genome sequence of the type strain Actinoalloteichus hymeniacidonis DSM 45092.</title>
        <authorList>
            <person name="Schaffert L."/>
            <person name="Albersmeier A."/>
            <person name="Winkler A."/>
            <person name="Kalinowski J."/>
            <person name="Zotchev S."/>
            <person name="Ruckert C."/>
        </authorList>
    </citation>
    <scope>NUCLEOTIDE SEQUENCE [LARGE SCALE GENOMIC DNA]</scope>
    <source>
        <strain evidence="10">HPA177(T) (DSM 45092(T))</strain>
    </source>
</reference>
<evidence type="ECO:0000256" key="3">
    <source>
        <dbReference type="ARBA" id="ARBA00022692"/>
    </source>
</evidence>
<dbReference type="PANTHER" id="PTHR32322">
    <property type="entry name" value="INNER MEMBRANE TRANSPORTER"/>
    <property type="match status" value="1"/>
</dbReference>
<evidence type="ECO:0000313" key="9">
    <source>
        <dbReference type="EMBL" id="AOS63896.1"/>
    </source>
</evidence>
<feature type="transmembrane region" description="Helical" evidence="7">
    <location>
        <begin position="279"/>
        <end position="299"/>
    </location>
</feature>
<feature type="transmembrane region" description="Helical" evidence="7">
    <location>
        <begin position="72"/>
        <end position="89"/>
    </location>
</feature>
<keyword evidence="3 7" id="KW-0812">Transmembrane</keyword>
<dbReference type="SUPFAM" id="SSF103481">
    <property type="entry name" value="Multidrug resistance efflux transporter EmrE"/>
    <property type="match status" value="2"/>
</dbReference>
<feature type="transmembrane region" description="Helical" evidence="7">
    <location>
        <begin position="42"/>
        <end position="60"/>
    </location>
</feature>
<accession>A0AAC9HRI4</accession>
<feature type="compositionally biased region" description="Basic and acidic residues" evidence="6">
    <location>
        <begin position="335"/>
        <end position="346"/>
    </location>
</feature>
<dbReference type="Pfam" id="PF00892">
    <property type="entry name" value="EamA"/>
    <property type="match status" value="2"/>
</dbReference>
<feature type="domain" description="EamA" evidence="8">
    <location>
        <begin position="153"/>
        <end position="294"/>
    </location>
</feature>